<dbReference type="AlphaFoldDB" id="A0A8H5HT94"/>
<reference evidence="1 2" key="1">
    <citation type="journal article" date="2020" name="ISME J.">
        <title>Uncovering the hidden diversity of litter-decomposition mechanisms in mushroom-forming fungi.</title>
        <authorList>
            <person name="Floudas D."/>
            <person name="Bentzer J."/>
            <person name="Ahren D."/>
            <person name="Johansson T."/>
            <person name="Persson P."/>
            <person name="Tunlid A."/>
        </authorList>
    </citation>
    <scope>NUCLEOTIDE SEQUENCE [LARGE SCALE GENOMIC DNA]</scope>
    <source>
        <strain evidence="1 2">CBS 406.79</strain>
    </source>
</reference>
<keyword evidence="2" id="KW-1185">Reference proteome</keyword>
<organism evidence="1 2">
    <name type="scientific">Collybiopsis confluens</name>
    <dbReference type="NCBI Taxonomy" id="2823264"/>
    <lineage>
        <taxon>Eukaryota</taxon>
        <taxon>Fungi</taxon>
        <taxon>Dikarya</taxon>
        <taxon>Basidiomycota</taxon>
        <taxon>Agaricomycotina</taxon>
        <taxon>Agaricomycetes</taxon>
        <taxon>Agaricomycetidae</taxon>
        <taxon>Agaricales</taxon>
        <taxon>Marasmiineae</taxon>
        <taxon>Omphalotaceae</taxon>
        <taxon>Collybiopsis</taxon>
    </lineage>
</organism>
<dbReference type="InterPro" id="IPR036264">
    <property type="entry name" value="Bact_exopeptidase_dim_dom"/>
</dbReference>
<gene>
    <name evidence="1" type="ORF">D9757_004876</name>
</gene>
<evidence type="ECO:0000313" key="2">
    <source>
        <dbReference type="Proteomes" id="UP000518752"/>
    </source>
</evidence>
<proteinExistence type="predicted"/>
<dbReference type="GO" id="GO:0016805">
    <property type="term" value="F:dipeptidase activity"/>
    <property type="evidence" value="ECO:0007669"/>
    <property type="project" value="TreeGrafter"/>
</dbReference>
<protein>
    <submittedName>
        <fullName evidence="1">Uncharacterized protein</fullName>
    </submittedName>
</protein>
<dbReference type="InterPro" id="IPR052030">
    <property type="entry name" value="Peptidase_M20/M20A_hydrolases"/>
</dbReference>
<dbReference type="PANTHER" id="PTHR30575">
    <property type="entry name" value="PEPTIDASE M20"/>
    <property type="match status" value="1"/>
</dbReference>
<accession>A0A8H5HT94</accession>
<evidence type="ECO:0000313" key="1">
    <source>
        <dbReference type="EMBL" id="KAF5389043.1"/>
    </source>
</evidence>
<dbReference type="PANTHER" id="PTHR30575:SF0">
    <property type="entry name" value="XAA-ARG DIPEPTIDASE"/>
    <property type="match status" value="1"/>
</dbReference>
<dbReference type="SUPFAM" id="SSF55031">
    <property type="entry name" value="Bacterial exopeptidase dimerisation domain"/>
    <property type="match status" value="1"/>
</dbReference>
<name>A0A8H5HT94_9AGAR</name>
<dbReference type="Gene3D" id="3.40.630.10">
    <property type="entry name" value="Zn peptidases"/>
    <property type="match status" value="1"/>
</dbReference>
<dbReference type="EMBL" id="JAACJN010000024">
    <property type="protein sequence ID" value="KAF5389043.1"/>
    <property type="molecule type" value="Genomic_DNA"/>
</dbReference>
<dbReference type="Gene3D" id="3.30.70.360">
    <property type="match status" value="2"/>
</dbReference>
<dbReference type="OrthoDB" id="6119954at2759"/>
<dbReference type="Proteomes" id="UP000518752">
    <property type="component" value="Unassembled WGS sequence"/>
</dbReference>
<sequence length="184" mass="20154">MTILTPPSTYHLAPHLDLFVVGTRKVKLLELGAYKNMDICLMCHPAPGPKGSASLSSCLAVQRISAEYSGHPQVIPFLHYPTPDNFFLYPQSPRSAFTLGRQILHVPGQNALDAAVITYNNISALRQQLRPDVRVHGIIDGKNWAANVIPDNVEAHNACLDISKALSATAVRVLLDDEFFEEVG</sequence>
<comment type="caution">
    <text evidence="1">The sequence shown here is derived from an EMBL/GenBank/DDBJ whole genome shotgun (WGS) entry which is preliminary data.</text>
</comment>